<dbReference type="KEGG" id="pbk:Back11_32340"/>
<gene>
    <name evidence="1" type="ORF">Back11_32340</name>
</gene>
<dbReference type="AlphaFoldDB" id="A0A3G9JFZ3"/>
<evidence type="ECO:0000313" key="1">
    <source>
        <dbReference type="EMBL" id="BBH21889.1"/>
    </source>
</evidence>
<dbReference type="InterPro" id="IPR036909">
    <property type="entry name" value="Cyt_c-like_dom_sf"/>
</dbReference>
<accession>A0A3G9JFZ3</accession>
<dbReference type="GO" id="GO:0009055">
    <property type="term" value="F:electron transfer activity"/>
    <property type="evidence" value="ECO:0007669"/>
    <property type="project" value="InterPro"/>
</dbReference>
<evidence type="ECO:0000313" key="2">
    <source>
        <dbReference type="Proteomes" id="UP000275368"/>
    </source>
</evidence>
<dbReference type="RefSeq" id="WP_232016460.1">
    <property type="nucleotide sequence ID" value="NZ_AP019308.1"/>
</dbReference>
<reference evidence="1 2" key="1">
    <citation type="submission" date="2018-11" db="EMBL/GenBank/DDBJ databases">
        <title>Complete genome sequence of Paenibacillus baekrokdamisoli strain KCTC 33723.</title>
        <authorList>
            <person name="Kang S.W."/>
            <person name="Lee K.C."/>
            <person name="Kim K.K."/>
            <person name="Kim J.S."/>
            <person name="Kim D.S."/>
            <person name="Ko S.H."/>
            <person name="Yang S.H."/>
            <person name="Lee J.S."/>
        </authorList>
    </citation>
    <scope>NUCLEOTIDE SEQUENCE [LARGE SCALE GENOMIC DNA]</scope>
    <source>
        <strain evidence="1 2">KCTC 33723</strain>
    </source>
</reference>
<protein>
    <submittedName>
        <fullName evidence="1">Uncharacterized protein</fullName>
    </submittedName>
</protein>
<dbReference type="InterPro" id="IPR051811">
    <property type="entry name" value="Cytochrome_c550/c551-like"/>
</dbReference>
<dbReference type="PANTHER" id="PTHR37823:SF4">
    <property type="entry name" value="MENAQUINOL-CYTOCHROME C REDUCTASE CYTOCHROME B_C SUBUNIT"/>
    <property type="match status" value="1"/>
</dbReference>
<keyword evidence="2" id="KW-1185">Reference proteome</keyword>
<dbReference type="PANTHER" id="PTHR37823">
    <property type="entry name" value="CYTOCHROME C-553-LIKE"/>
    <property type="match status" value="1"/>
</dbReference>
<dbReference type="EMBL" id="AP019308">
    <property type="protein sequence ID" value="BBH21889.1"/>
    <property type="molecule type" value="Genomic_DNA"/>
</dbReference>
<dbReference type="PROSITE" id="PS51007">
    <property type="entry name" value="CYTC"/>
    <property type="match status" value="1"/>
</dbReference>
<dbReference type="InterPro" id="IPR009056">
    <property type="entry name" value="Cyt_c-like_dom"/>
</dbReference>
<dbReference type="GO" id="GO:0020037">
    <property type="term" value="F:heme binding"/>
    <property type="evidence" value="ECO:0007669"/>
    <property type="project" value="InterPro"/>
</dbReference>
<dbReference type="Gene3D" id="1.10.760.10">
    <property type="entry name" value="Cytochrome c-like domain"/>
    <property type="match status" value="1"/>
</dbReference>
<organism evidence="1 2">
    <name type="scientific">Paenibacillus baekrokdamisoli</name>
    <dbReference type="NCBI Taxonomy" id="1712516"/>
    <lineage>
        <taxon>Bacteria</taxon>
        <taxon>Bacillati</taxon>
        <taxon>Bacillota</taxon>
        <taxon>Bacilli</taxon>
        <taxon>Bacillales</taxon>
        <taxon>Paenibacillaceae</taxon>
        <taxon>Paenibacillus</taxon>
    </lineage>
</organism>
<name>A0A3G9JFZ3_9BACL</name>
<dbReference type="Proteomes" id="UP000275368">
    <property type="component" value="Chromosome"/>
</dbReference>
<dbReference type="Pfam" id="PF13442">
    <property type="entry name" value="Cytochrome_CBB3"/>
    <property type="match status" value="1"/>
</dbReference>
<dbReference type="SUPFAM" id="SSF46626">
    <property type="entry name" value="Cytochrome c"/>
    <property type="match status" value="1"/>
</dbReference>
<proteinExistence type="predicted"/>
<sequence>MNNYMPFLFIRRSFLYAFMVTILVISLSACGESTSKLDGPAETVSLYKARCIACHGNDLQGKMGPSTNLQHVGKQLSLELITKQIHDGGAVMPAFATKLTPSQIKQLAEWLASKK</sequence>